<accession>A0ACC0TNJ5</accession>
<evidence type="ECO:0000313" key="1">
    <source>
        <dbReference type="EMBL" id="KAI9403112.1"/>
    </source>
</evidence>
<dbReference type="Proteomes" id="UP000006729">
    <property type="component" value="Chromosome 1"/>
</dbReference>
<dbReference type="EMBL" id="CM009290">
    <property type="protein sequence ID" value="KAI9403112.1"/>
    <property type="molecule type" value="Genomic_DNA"/>
</dbReference>
<gene>
    <name evidence="1" type="ORF">POPTR_001G372850v4</name>
</gene>
<sequence>MEKRKILALPLYIYCSPIQVVTSVLLTGAFSVSSSALFDAVLSILKKWAILNGLCYLATFFLGINSVGLFLYSARLAFNSLMEGDTDKENESKVVVSQVHQIQHLIVLQMEQS</sequence>
<keyword evidence="2" id="KW-1185">Reference proteome</keyword>
<proteinExistence type="predicted"/>
<comment type="caution">
    <text evidence="1">The sequence shown here is derived from an EMBL/GenBank/DDBJ whole genome shotgun (WGS) entry which is preliminary data.</text>
</comment>
<evidence type="ECO:0000313" key="2">
    <source>
        <dbReference type="Proteomes" id="UP000006729"/>
    </source>
</evidence>
<organism evidence="1 2">
    <name type="scientific">Populus trichocarpa</name>
    <name type="common">Western balsam poplar</name>
    <name type="synonym">Populus balsamifera subsp. trichocarpa</name>
    <dbReference type="NCBI Taxonomy" id="3694"/>
    <lineage>
        <taxon>Eukaryota</taxon>
        <taxon>Viridiplantae</taxon>
        <taxon>Streptophyta</taxon>
        <taxon>Embryophyta</taxon>
        <taxon>Tracheophyta</taxon>
        <taxon>Spermatophyta</taxon>
        <taxon>Magnoliopsida</taxon>
        <taxon>eudicotyledons</taxon>
        <taxon>Gunneridae</taxon>
        <taxon>Pentapetalae</taxon>
        <taxon>rosids</taxon>
        <taxon>fabids</taxon>
        <taxon>Malpighiales</taxon>
        <taxon>Salicaceae</taxon>
        <taxon>Saliceae</taxon>
        <taxon>Populus</taxon>
    </lineage>
</organism>
<protein>
    <submittedName>
        <fullName evidence="1">Uncharacterized protein</fullName>
    </submittedName>
</protein>
<name>A0ACC0TNJ5_POPTR</name>
<reference evidence="1 2" key="1">
    <citation type="journal article" date="2006" name="Science">
        <title>The genome of black cottonwood, Populus trichocarpa (Torr. &amp; Gray).</title>
        <authorList>
            <person name="Tuskan G.A."/>
            <person name="Difazio S."/>
            <person name="Jansson S."/>
            <person name="Bohlmann J."/>
            <person name="Grigoriev I."/>
            <person name="Hellsten U."/>
            <person name="Putnam N."/>
            <person name="Ralph S."/>
            <person name="Rombauts S."/>
            <person name="Salamov A."/>
            <person name="Schein J."/>
            <person name="Sterck L."/>
            <person name="Aerts A."/>
            <person name="Bhalerao R.R."/>
            <person name="Bhalerao R.P."/>
            <person name="Blaudez D."/>
            <person name="Boerjan W."/>
            <person name="Brun A."/>
            <person name="Brunner A."/>
            <person name="Busov V."/>
            <person name="Campbell M."/>
            <person name="Carlson J."/>
            <person name="Chalot M."/>
            <person name="Chapman J."/>
            <person name="Chen G.L."/>
            <person name="Cooper D."/>
            <person name="Coutinho P.M."/>
            <person name="Couturier J."/>
            <person name="Covert S."/>
            <person name="Cronk Q."/>
            <person name="Cunningham R."/>
            <person name="Davis J."/>
            <person name="Degroeve S."/>
            <person name="Dejardin A."/>
            <person name="Depamphilis C."/>
            <person name="Detter J."/>
            <person name="Dirks B."/>
            <person name="Dubchak I."/>
            <person name="Duplessis S."/>
            <person name="Ehlting J."/>
            <person name="Ellis B."/>
            <person name="Gendler K."/>
            <person name="Goodstein D."/>
            <person name="Gribskov M."/>
            <person name="Grimwood J."/>
            <person name="Groover A."/>
            <person name="Gunter L."/>
            <person name="Hamberger B."/>
            <person name="Heinze B."/>
            <person name="Helariutta Y."/>
            <person name="Henrissat B."/>
            <person name="Holligan D."/>
            <person name="Holt R."/>
            <person name="Huang W."/>
            <person name="Islam-Faridi N."/>
            <person name="Jones S."/>
            <person name="Jones-Rhoades M."/>
            <person name="Jorgensen R."/>
            <person name="Joshi C."/>
            <person name="Kangasjarvi J."/>
            <person name="Karlsson J."/>
            <person name="Kelleher C."/>
            <person name="Kirkpatrick R."/>
            <person name="Kirst M."/>
            <person name="Kohler A."/>
            <person name="Kalluri U."/>
            <person name="Larimer F."/>
            <person name="Leebens-Mack J."/>
            <person name="Leple J.C."/>
            <person name="Locascio P."/>
            <person name="Lou Y."/>
            <person name="Lucas S."/>
            <person name="Martin F."/>
            <person name="Montanini B."/>
            <person name="Napoli C."/>
            <person name="Nelson D.R."/>
            <person name="Nelson C."/>
            <person name="Nieminen K."/>
            <person name="Nilsson O."/>
            <person name="Pereda V."/>
            <person name="Peter G."/>
            <person name="Philippe R."/>
            <person name="Pilate G."/>
            <person name="Poliakov A."/>
            <person name="Razumovskaya J."/>
            <person name="Richardson P."/>
            <person name="Rinaldi C."/>
            <person name="Ritland K."/>
            <person name="Rouze P."/>
            <person name="Ryaboy D."/>
            <person name="Schmutz J."/>
            <person name="Schrader J."/>
            <person name="Segerman B."/>
            <person name="Shin H."/>
            <person name="Siddiqui A."/>
            <person name="Sterky F."/>
            <person name="Terry A."/>
            <person name="Tsai C.J."/>
            <person name="Uberbacher E."/>
            <person name="Unneberg P."/>
            <person name="Vahala J."/>
            <person name="Wall K."/>
            <person name="Wessler S."/>
            <person name="Yang G."/>
            <person name="Yin T."/>
            <person name="Douglas C."/>
            <person name="Marra M."/>
            <person name="Sandberg G."/>
            <person name="Van de Peer Y."/>
            <person name="Rokhsar D."/>
        </authorList>
    </citation>
    <scope>NUCLEOTIDE SEQUENCE [LARGE SCALE GENOMIC DNA]</scope>
    <source>
        <strain evidence="2">cv. Nisqually</strain>
    </source>
</reference>